<reference evidence="7 8" key="1">
    <citation type="submission" date="2019-12" db="EMBL/GenBank/DDBJ databases">
        <title>Isolation and characterization of three novel carbon monoxide-oxidizing members of Halobacteria from salione crusts and soils.</title>
        <authorList>
            <person name="Myers M.R."/>
            <person name="King G.M."/>
        </authorList>
    </citation>
    <scope>NUCLEOTIDE SEQUENCE [LARGE SCALE GENOMIC DNA]</scope>
    <source>
        <strain evidence="7 8">WSA2</strain>
    </source>
</reference>
<dbReference type="GO" id="GO:0071949">
    <property type="term" value="F:FAD binding"/>
    <property type="evidence" value="ECO:0007669"/>
    <property type="project" value="TreeGrafter"/>
</dbReference>
<keyword evidence="8" id="KW-1185">Reference proteome</keyword>
<accession>A0A6B0SSM6</accession>
<dbReference type="InterPro" id="IPR002081">
    <property type="entry name" value="Cryptochrome/DNA_photolyase_1"/>
</dbReference>
<evidence type="ECO:0000256" key="5">
    <source>
        <dbReference type="SAM" id="MobiDB-lite"/>
    </source>
</evidence>
<feature type="binding site" evidence="4">
    <location>
        <position position="229"/>
    </location>
    <ligand>
        <name>FAD</name>
        <dbReference type="ChEBI" id="CHEBI:57692"/>
    </ligand>
</feature>
<feature type="region of interest" description="Disordered" evidence="5">
    <location>
        <begin position="480"/>
        <end position="527"/>
    </location>
</feature>
<feature type="domain" description="Photolyase/cryptochrome alpha/beta" evidence="6">
    <location>
        <begin position="25"/>
        <end position="149"/>
    </location>
</feature>
<gene>
    <name evidence="7" type="ORF">GRX01_04445</name>
</gene>
<evidence type="ECO:0000256" key="1">
    <source>
        <dbReference type="ARBA" id="ARBA00022630"/>
    </source>
</evidence>
<feature type="compositionally biased region" description="Basic and acidic residues" evidence="5">
    <location>
        <begin position="480"/>
        <end position="504"/>
    </location>
</feature>
<dbReference type="Pfam" id="PF00875">
    <property type="entry name" value="DNA_photolyase"/>
    <property type="match status" value="1"/>
</dbReference>
<comment type="cofactor">
    <cofactor evidence="4">
        <name>FAD</name>
        <dbReference type="ChEBI" id="CHEBI:57692"/>
    </cofactor>
    <text evidence="4">Binds 1 FAD per subunit.</text>
</comment>
<dbReference type="Pfam" id="PF03441">
    <property type="entry name" value="FAD_binding_7"/>
    <property type="match status" value="1"/>
</dbReference>
<keyword evidence="1 4" id="KW-0285">Flavoprotein</keyword>
<evidence type="ECO:0000256" key="2">
    <source>
        <dbReference type="ARBA" id="ARBA00022827"/>
    </source>
</evidence>
<dbReference type="InterPro" id="IPR005101">
    <property type="entry name" value="Cryptochr/Photolyase_FAD-bd"/>
</dbReference>
<evidence type="ECO:0000313" key="8">
    <source>
        <dbReference type="Proteomes" id="UP000437065"/>
    </source>
</evidence>
<dbReference type="InterPro" id="IPR006050">
    <property type="entry name" value="DNA_photolyase_N"/>
</dbReference>
<dbReference type="EMBL" id="WUUS01000002">
    <property type="protein sequence ID" value="MXR40596.1"/>
    <property type="molecule type" value="Genomic_DNA"/>
</dbReference>
<dbReference type="GO" id="GO:0003904">
    <property type="term" value="F:deoxyribodipyrimidine photo-lyase activity"/>
    <property type="evidence" value="ECO:0007669"/>
    <property type="project" value="TreeGrafter"/>
</dbReference>
<evidence type="ECO:0000256" key="4">
    <source>
        <dbReference type="PIRSR" id="PIRSR602081-1"/>
    </source>
</evidence>
<feature type="binding site" evidence="4">
    <location>
        <position position="277"/>
    </location>
    <ligand>
        <name>FAD</name>
        <dbReference type="ChEBI" id="CHEBI:57692"/>
    </ligand>
</feature>
<dbReference type="Proteomes" id="UP000437065">
    <property type="component" value="Unassembled WGS sequence"/>
</dbReference>
<dbReference type="GO" id="GO:0006950">
    <property type="term" value="P:response to stress"/>
    <property type="evidence" value="ECO:0007669"/>
    <property type="project" value="UniProtKB-ARBA"/>
</dbReference>
<dbReference type="PANTHER" id="PTHR11455">
    <property type="entry name" value="CRYPTOCHROME"/>
    <property type="match status" value="1"/>
</dbReference>
<protein>
    <submittedName>
        <fullName evidence="7">Deoxyribodipyrimidine photo-lyase/cryptochrome family protein</fullName>
    </submittedName>
</protein>
<proteinExistence type="predicted"/>
<dbReference type="Gene3D" id="3.40.50.620">
    <property type="entry name" value="HUPs"/>
    <property type="match status" value="1"/>
</dbReference>
<evidence type="ECO:0000259" key="6">
    <source>
        <dbReference type="PROSITE" id="PS51645"/>
    </source>
</evidence>
<feature type="compositionally biased region" description="Polar residues" evidence="5">
    <location>
        <begin position="518"/>
        <end position="527"/>
    </location>
</feature>
<sequence length="527" mass="59651">MIRTMSDDPDDLGGVPSPPAVAEGSACVLWHRRHLRVPDQPAVTYATREYETVCPLFVFDPHFYGEDALACDARRRFLHESLSDLGDQYADRDTALVYAHGDPLDVLGRFRDAGWDVVATADATSRYGRRRDDRAAERLDVRYVDGDGIRRGVDDPRDGWAEHVESYLRSDPLTPDDSGFGSHGVDAATSVEAIEGSYDVTPAKESVPVGGRSPALARLDRFLDRIHEYPESISAPAAAETGTSRLSPYLRFGCLSVREVFQRLERDAPDGAGKELFRDRLYWNRHYTQKLQDWPGWTDRAVNPVFRWLNRDTRDEERIDAWKEGRTGYPMVDASMRCLRETGWLNFRMRAMCASFFGFLLRQPWRVGADHFYEHLVDADPAINYTQWQYQTGLTGVAAVRIYNPRKQVRENDPDGAFVHRWVPELADVPPEHLDRPEKLPLSMQADLGIEIGEDYPRPIVEFESARRAARERFDALADRAREAANHPRVRERLSLSRSGRSDDPAEPDAEGGPDGNAGQSSLDAFE</sequence>
<feature type="binding site" evidence="4">
    <location>
        <begin position="378"/>
        <end position="380"/>
    </location>
    <ligand>
        <name>FAD</name>
        <dbReference type="ChEBI" id="CHEBI:57692"/>
    </ligand>
</feature>
<dbReference type="Gene3D" id="1.25.40.80">
    <property type="match status" value="1"/>
</dbReference>
<keyword evidence="7" id="KW-0456">Lyase</keyword>
<dbReference type="GO" id="GO:0003677">
    <property type="term" value="F:DNA binding"/>
    <property type="evidence" value="ECO:0007669"/>
    <property type="project" value="TreeGrafter"/>
</dbReference>
<keyword evidence="3" id="KW-0157">Chromophore</keyword>
<dbReference type="InterPro" id="IPR018394">
    <property type="entry name" value="DNA_photolyase_1_CS_C"/>
</dbReference>
<name>A0A6B0SSM6_9EURY</name>
<dbReference type="PANTHER" id="PTHR11455:SF9">
    <property type="entry name" value="CRYPTOCHROME CIRCADIAN CLOCK 5 ISOFORM X1"/>
    <property type="match status" value="1"/>
</dbReference>
<dbReference type="SUPFAM" id="SSF52425">
    <property type="entry name" value="Cryptochrome/photolyase, N-terminal domain"/>
    <property type="match status" value="1"/>
</dbReference>
<dbReference type="Gene3D" id="1.10.579.10">
    <property type="entry name" value="DNA Cyclobutane Dipyrimidine Photolyase, subunit A, domain 3"/>
    <property type="match status" value="1"/>
</dbReference>
<comment type="caution">
    <text evidence="7">The sequence shown here is derived from an EMBL/GenBank/DDBJ whole genome shotgun (WGS) entry which is preliminary data.</text>
</comment>
<dbReference type="PROSITE" id="PS51645">
    <property type="entry name" value="PHR_CRY_ALPHA_BETA"/>
    <property type="match status" value="1"/>
</dbReference>
<evidence type="ECO:0000256" key="3">
    <source>
        <dbReference type="ARBA" id="ARBA00022991"/>
    </source>
</evidence>
<evidence type="ECO:0000313" key="7">
    <source>
        <dbReference type="EMBL" id="MXR40596.1"/>
    </source>
</evidence>
<dbReference type="GO" id="GO:0006139">
    <property type="term" value="P:nucleobase-containing compound metabolic process"/>
    <property type="evidence" value="ECO:0007669"/>
    <property type="project" value="UniProtKB-ARBA"/>
</dbReference>
<dbReference type="PROSITE" id="PS00394">
    <property type="entry name" value="DNA_PHOTOLYASES_1_1"/>
    <property type="match status" value="1"/>
</dbReference>
<dbReference type="OrthoDB" id="11721at2157"/>
<dbReference type="AlphaFoldDB" id="A0A6B0SSM6"/>
<feature type="binding site" evidence="4">
    <location>
        <begin position="243"/>
        <end position="247"/>
    </location>
    <ligand>
        <name>FAD</name>
        <dbReference type="ChEBI" id="CHEBI:57692"/>
    </ligand>
</feature>
<dbReference type="InterPro" id="IPR036155">
    <property type="entry name" value="Crypto/Photolyase_N_sf"/>
</dbReference>
<keyword evidence="2 4" id="KW-0274">FAD</keyword>
<dbReference type="SUPFAM" id="SSF48173">
    <property type="entry name" value="Cryptochrome/photolyase FAD-binding domain"/>
    <property type="match status" value="1"/>
</dbReference>
<dbReference type="InterPro" id="IPR036134">
    <property type="entry name" value="Crypto/Photolyase_FAD-like_sf"/>
</dbReference>
<organism evidence="7 8">
    <name type="scientific">Halobaculum saliterrae</name>
    <dbReference type="NCBI Taxonomy" id="2073113"/>
    <lineage>
        <taxon>Archaea</taxon>
        <taxon>Methanobacteriati</taxon>
        <taxon>Methanobacteriota</taxon>
        <taxon>Stenosarchaea group</taxon>
        <taxon>Halobacteria</taxon>
        <taxon>Halobacteriales</taxon>
        <taxon>Haloferacaceae</taxon>
        <taxon>Halobaculum</taxon>
    </lineage>
</organism>
<dbReference type="InterPro" id="IPR014729">
    <property type="entry name" value="Rossmann-like_a/b/a_fold"/>
</dbReference>